<evidence type="ECO:0000313" key="1">
    <source>
        <dbReference type="EMBL" id="QLH06673.1"/>
    </source>
</evidence>
<proteinExistence type="predicted"/>
<dbReference type="KEGG" id="nue:C5F50_05975"/>
<reference evidence="1 2" key="1">
    <citation type="submission" date="2018-02" db="EMBL/GenBank/DDBJ databases">
        <title>Complete genome of Nitrosopumilus ureaphilus PS0.</title>
        <authorList>
            <person name="Qin W."/>
            <person name="Zheng Y."/>
            <person name="Stahl D.A."/>
        </authorList>
    </citation>
    <scope>NUCLEOTIDE SEQUENCE [LARGE SCALE GENOMIC DNA]</scope>
    <source>
        <strain evidence="1 2">PS0</strain>
    </source>
</reference>
<keyword evidence="2" id="KW-1185">Reference proteome</keyword>
<evidence type="ECO:0000313" key="2">
    <source>
        <dbReference type="Proteomes" id="UP000509478"/>
    </source>
</evidence>
<dbReference type="EMBL" id="CP026995">
    <property type="protein sequence ID" value="QLH06673.1"/>
    <property type="molecule type" value="Genomic_DNA"/>
</dbReference>
<gene>
    <name evidence="1" type="ORF">C5F50_05975</name>
</gene>
<dbReference type="GeneID" id="56067616"/>
<name>A0A7D5M4Y8_9ARCH</name>
<sequence length="82" mass="9625">MPDELDKIGKLIKYAVYYDKRNPRILIHQIGVHKLFKGERVFDSPVDAWTFFSNKDDTMLFTKSIHDANPQLPIKQCMLCKI</sequence>
<protein>
    <submittedName>
        <fullName evidence="1">Uncharacterized protein</fullName>
    </submittedName>
</protein>
<dbReference type="RefSeq" id="WP_179372773.1">
    <property type="nucleotide sequence ID" value="NZ_CP026995.1"/>
</dbReference>
<accession>A0A7D5M4Y8</accession>
<organism evidence="1 2">
    <name type="scientific">Nitrosopumilus ureiphilus</name>
    <dbReference type="NCBI Taxonomy" id="1470067"/>
    <lineage>
        <taxon>Archaea</taxon>
        <taxon>Nitrososphaerota</taxon>
        <taxon>Nitrososphaeria</taxon>
        <taxon>Nitrosopumilales</taxon>
        <taxon>Nitrosopumilaceae</taxon>
        <taxon>Nitrosopumilus</taxon>
    </lineage>
</organism>
<dbReference type="Proteomes" id="UP000509478">
    <property type="component" value="Chromosome"/>
</dbReference>
<dbReference type="AlphaFoldDB" id="A0A7D5M4Y8"/>